<reference evidence="1 2" key="1">
    <citation type="submission" date="2024-02" db="EMBL/GenBank/DDBJ databases">
        <authorList>
            <person name="Chen Y."/>
            <person name="Shah S."/>
            <person name="Dougan E. K."/>
            <person name="Thang M."/>
            <person name="Chan C."/>
        </authorList>
    </citation>
    <scope>NUCLEOTIDE SEQUENCE [LARGE SCALE GENOMIC DNA]</scope>
</reference>
<accession>A0ABP0IM29</accession>
<name>A0ABP0IM29_9DINO</name>
<keyword evidence="2" id="KW-1185">Reference proteome</keyword>
<organism evidence="1 2">
    <name type="scientific">Durusdinium trenchii</name>
    <dbReference type="NCBI Taxonomy" id="1381693"/>
    <lineage>
        <taxon>Eukaryota</taxon>
        <taxon>Sar</taxon>
        <taxon>Alveolata</taxon>
        <taxon>Dinophyceae</taxon>
        <taxon>Suessiales</taxon>
        <taxon>Symbiodiniaceae</taxon>
        <taxon>Durusdinium</taxon>
    </lineage>
</organism>
<evidence type="ECO:0000313" key="1">
    <source>
        <dbReference type="EMBL" id="CAK9002906.1"/>
    </source>
</evidence>
<protein>
    <submittedName>
        <fullName evidence="1">Uncharacterized protein</fullName>
    </submittedName>
</protein>
<gene>
    <name evidence="1" type="ORF">CCMP2556_LOCUS7057</name>
</gene>
<dbReference type="EMBL" id="CAXAMN010003113">
    <property type="protein sequence ID" value="CAK9002906.1"/>
    <property type="molecule type" value="Genomic_DNA"/>
</dbReference>
<dbReference type="Proteomes" id="UP001642484">
    <property type="component" value="Unassembled WGS sequence"/>
</dbReference>
<sequence>MTKLGRLSNHDLNHTVDIIASVLQRKPTHSAAFLVAPHLPSEKVVGGLRGERRRVEDKCDMKGLMSTLLSIKMEPPPTSKRVPMIFYAYLIVEEATSADNIFGECSLMTDRSPRASLPWTSESSYIVPVAERDSLPHAAEGSRSYSDVQETAQLLAGRDFPTSILQAVRQLYARDVVFGPDWAGILQDFDKRFGLQASAPIVAAPPPPETRKEPDVLPWDGEPETIAQLLEAYVVEAAHSDVTIRDDEYLIAHGASKWIKPEKVADLKRKGNTGLRSWSHQLECTLC</sequence>
<evidence type="ECO:0000313" key="2">
    <source>
        <dbReference type="Proteomes" id="UP001642484"/>
    </source>
</evidence>
<proteinExistence type="predicted"/>
<comment type="caution">
    <text evidence="1">The sequence shown here is derived from an EMBL/GenBank/DDBJ whole genome shotgun (WGS) entry which is preliminary data.</text>
</comment>